<name>A0ABT0A918_9SPHN</name>
<dbReference type="PROSITE" id="PS50883">
    <property type="entry name" value="EAL"/>
    <property type="match status" value="1"/>
</dbReference>
<dbReference type="Pfam" id="PF00563">
    <property type="entry name" value="EAL"/>
    <property type="match status" value="1"/>
</dbReference>
<evidence type="ECO:0000256" key="6">
    <source>
        <dbReference type="ARBA" id="ARBA00022801"/>
    </source>
</evidence>
<sequence length="504" mass="55240">MPVGLAALVAWQQAEARAEEAAREMADVVLSKVVVAADQVMAANRLALDLEGVAPCSEAALARMRSIDLDSTLLQAVGYVRDNAIVCSSIDQDIHVELGEPSIRSNTGVEVWMDVQFEPEGPGYFVIGRGPYVAVVHKDLLLSFVELQPGTAIAAISWSSERVVMSRGAFDFAPFAGRAMLDKGFWSGDHVVYLLKNDRYDLAVGAAVPGVLVRQFFYQTLVMLVPIGILIGLLLAAMLISIMRQRTSSAALIRSGLMRDQFFVEYQPVIDLRTGGISGVEALLRWRCDGERKVGPDEFIPVAEASGLIHALTERLFELIMRDAPNLLALRPDLHIGINLSANDLHDPALPDRIGRRIAEAGLPPRNFVFEATERAFIDVERAGDAIRAIRAMGARIAIDDFGTGYSSLSFLAQLDLDYLKVDKLFVHALGANTATSHVTERVIEIAKDLHLEVIGEGAETEQQVHLLRGLGVEYAQGFYFDRALGLDALEARLREEKPYSFTR</sequence>
<evidence type="ECO:0000256" key="8">
    <source>
        <dbReference type="ARBA" id="ARBA00023136"/>
    </source>
</evidence>
<evidence type="ECO:0000313" key="13">
    <source>
        <dbReference type="Proteomes" id="UP001162802"/>
    </source>
</evidence>
<accession>A0ABT0A918</accession>
<reference evidence="12" key="1">
    <citation type="submission" date="2022-03" db="EMBL/GenBank/DDBJ databases">
        <title>Identification of a novel bacterium isolated from mangrove sediments.</title>
        <authorList>
            <person name="Pan X."/>
        </authorList>
    </citation>
    <scope>NUCLEOTIDE SEQUENCE</scope>
    <source>
        <strain evidence="12">B2637</strain>
    </source>
</reference>
<dbReference type="EC" id="3.1.4.52" evidence="2"/>
<keyword evidence="13" id="KW-1185">Reference proteome</keyword>
<dbReference type="PANTHER" id="PTHR33121">
    <property type="entry name" value="CYCLIC DI-GMP PHOSPHODIESTERASE PDEF"/>
    <property type="match status" value="1"/>
</dbReference>
<comment type="subcellular location">
    <subcellularLocation>
        <location evidence="1">Cell membrane</location>
        <topology evidence="1">Multi-pass membrane protein</topology>
    </subcellularLocation>
</comment>
<evidence type="ECO:0000256" key="2">
    <source>
        <dbReference type="ARBA" id="ARBA00012282"/>
    </source>
</evidence>
<evidence type="ECO:0000256" key="9">
    <source>
        <dbReference type="ARBA" id="ARBA00034290"/>
    </source>
</evidence>
<feature type="domain" description="EAL" evidence="11">
    <location>
        <begin position="246"/>
        <end position="498"/>
    </location>
</feature>
<comment type="caution">
    <text evidence="12">The sequence shown here is derived from an EMBL/GenBank/DDBJ whole genome shotgun (WGS) entry which is preliminary data.</text>
</comment>
<comment type="catalytic activity">
    <reaction evidence="9">
        <text>3',3'-c-di-GMP + H2O = 5'-phosphoguanylyl(3'-&gt;5')guanosine + H(+)</text>
        <dbReference type="Rhea" id="RHEA:24902"/>
        <dbReference type="ChEBI" id="CHEBI:15377"/>
        <dbReference type="ChEBI" id="CHEBI:15378"/>
        <dbReference type="ChEBI" id="CHEBI:58754"/>
        <dbReference type="ChEBI" id="CHEBI:58805"/>
        <dbReference type="EC" id="3.1.4.52"/>
    </reaction>
</comment>
<protein>
    <recommendedName>
        <fullName evidence="2">cyclic-guanylate-specific phosphodiesterase</fullName>
        <ecNumber evidence="2">3.1.4.52</ecNumber>
    </recommendedName>
</protein>
<dbReference type="CDD" id="cd01948">
    <property type="entry name" value="EAL"/>
    <property type="match status" value="1"/>
</dbReference>
<keyword evidence="5 10" id="KW-0812">Transmembrane</keyword>
<dbReference type="PANTHER" id="PTHR33121:SF79">
    <property type="entry name" value="CYCLIC DI-GMP PHOSPHODIESTERASE PDED-RELATED"/>
    <property type="match status" value="1"/>
</dbReference>
<dbReference type="Gene3D" id="3.20.20.450">
    <property type="entry name" value="EAL domain"/>
    <property type="match status" value="1"/>
</dbReference>
<dbReference type="Proteomes" id="UP001162802">
    <property type="component" value="Unassembled WGS sequence"/>
</dbReference>
<evidence type="ECO:0000256" key="1">
    <source>
        <dbReference type="ARBA" id="ARBA00004651"/>
    </source>
</evidence>
<dbReference type="EMBL" id="JALHAT010000003">
    <property type="protein sequence ID" value="MCJ1959691.1"/>
    <property type="molecule type" value="Genomic_DNA"/>
</dbReference>
<dbReference type="InterPro" id="IPR024744">
    <property type="entry name" value="CSS-motif_dom"/>
</dbReference>
<evidence type="ECO:0000256" key="7">
    <source>
        <dbReference type="ARBA" id="ARBA00022989"/>
    </source>
</evidence>
<dbReference type="RefSeq" id="WP_243796993.1">
    <property type="nucleotide sequence ID" value="NZ_JALHAT010000003.1"/>
</dbReference>
<dbReference type="SUPFAM" id="SSF141868">
    <property type="entry name" value="EAL domain-like"/>
    <property type="match status" value="1"/>
</dbReference>
<feature type="transmembrane region" description="Helical" evidence="10">
    <location>
        <begin position="216"/>
        <end position="240"/>
    </location>
</feature>
<dbReference type="SMART" id="SM00052">
    <property type="entry name" value="EAL"/>
    <property type="match status" value="1"/>
</dbReference>
<keyword evidence="3" id="KW-1003">Cell membrane</keyword>
<evidence type="ECO:0000259" key="11">
    <source>
        <dbReference type="PROSITE" id="PS50883"/>
    </source>
</evidence>
<organism evidence="12 13">
    <name type="scientific">Novosphingobium mangrovi</name>
    <name type="common">ex Hu et al. 2023</name>
    <dbReference type="NCBI Taxonomy" id="2930094"/>
    <lineage>
        <taxon>Bacteria</taxon>
        <taxon>Pseudomonadati</taxon>
        <taxon>Pseudomonadota</taxon>
        <taxon>Alphaproteobacteria</taxon>
        <taxon>Sphingomonadales</taxon>
        <taxon>Sphingomonadaceae</taxon>
        <taxon>Novosphingobium</taxon>
    </lineage>
</organism>
<keyword evidence="8 10" id="KW-0472">Membrane</keyword>
<dbReference type="InterPro" id="IPR035919">
    <property type="entry name" value="EAL_sf"/>
</dbReference>
<evidence type="ECO:0000256" key="3">
    <source>
        <dbReference type="ARBA" id="ARBA00022475"/>
    </source>
</evidence>
<keyword evidence="7 10" id="KW-1133">Transmembrane helix</keyword>
<evidence type="ECO:0000256" key="5">
    <source>
        <dbReference type="ARBA" id="ARBA00022692"/>
    </source>
</evidence>
<dbReference type="Pfam" id="PF12792">
    <property type="entry name" value="CSS-motif"/>
    <property type="match status" value="1"/>
</dbReference>
<keyword evidence="4" id="KW-0973">c-di-GMP</keyword>
<gene>
    <name evidence="12" type="ORF">MTR65_03220</name>
</gene>
<evidence type="ECO:0000313" key="12">
    <source>
        <dbReference type="EMBL" id="MCJ1959691.1"/>
    </source>
</evidence>
<keyword evidence="6" id="KW-0378">Hydrolase</keyword>
<dbReference type="InterPro" id="IPR050706">
    <property type="entry name" value="Cyclic-di-GMP_PDE-like"/>
</dbReference>
<evidence type="ECO:0000256" key="4">
    <source>
        <dbReference type="ARBA" id="ARBA00022636"/>
    </source>
</evidence>
<dbReference type="InterPro" id="IPR001633">
    <property type="entry name" value="EAL_dom"/>
</dbReference>
<evidence type="ECO:0000256" key="10">
    <source>
        <dbReference type="SAM" id="Phobius"/>
    </source>
</evidence>
<proteinExistence type="predicted"/>